<gene>
    <name evidence="3" type="ORF">KHQ06_05070</name>
</gene>
<feature type="region of interest" description="Disordered" evidence="1">
    <location>
        <begin position="91"/>
        <end position="117"/>
    </location>
</feature>
<name>A0ABX8CVA1_9NOCA</name>
<sequence>MTTESVRSPATLAEQQAAIVRALVAGAEPPPGFDADDLAATAHGLLHKRVDEVTRRFPALAIAAGPDFHGRYLEWARTRPKTTTAEDAAAFAEHAGLPDPRPRRSRWPIRGRRTLGK</sequence>
<evidence type="ECO:0000313" key="4">
    <source>
        <dbReference type="Proteomes" id="UP000683310"/>
    </source>
</evidence>
<protein>
    <recommendedName>
        <fullName evidence="2">SCO6045-like C-terminal domain-containing protein</fullName>
    </recommendedName>
</protein>
<proteinExistence type="predicted"/>
<keyword evidence="4" id="KW-1185">Reference proteome</keyword>
<organism evidence="3 4">
    <name type="scientific">Nocardia tengchongensis</name>
    <dbReference type="NCBI Taxonomy" id="2055889"/>
    <lineage>
        <taxon>Bacteria</taxon>
        <taxon>Bacillati</taxon>
        <taxon>Actinomycetota</taxon>
        <taxon>Actinomycetes</taxon>
        <taxon>Mycobacteriales</taxon>
        <taxon>Nocardiaceae</taxon>
        <taxon>Nocardia</taxon>
    </lineage>
</organism>
<dbReference type="Pfam" id="PF26136">
    <property type="entry name" value="SCO6045_C"/>
    <property type="match status" value="1"/>
</dbReference>
<evidence type="ECO:0000259" key="2">
    <source>
        <dbReference type="Pfam" id="PF26136"/>
    </source>
</evidence>
<evidence type="ECO:0000313" key="3">
    <source>
        <dbReference type="EMBL" id="QVI22440.1"/>
    </source>
</evidence>
<accession>A0ABX8CVA1</accession>
<feature type="compositionally biased region" description="Basic residues" evidence="1">
    <location>
        <begin position="103"/>
        <end position="117"/>
    </location>
</feature>
<dbReference type="InterPro" id="IPR058711">
    <property type="entry name" value="SCO6045-like_C"/>
</dbReference>
<feature type="domain" description="SCO6045-like C-terminal" evidence="2">
    <location>
        <begin position="13"/>
        <end position="95"/>
    </location>
</feature>
<reference evidence="3 4" key="1">
    <citation type="submission" date="2021-04" db="EMBL/GenBank/DDBJ databases">
        <title>Nocardia tengchongensis.</title>
        <authorList>
            <person name="Zhuang k."/>
            <person name="Ran Y."/>
            <person name="Li W."/>
        </authorList>
    </citation>
    <scope>NUCLEOTIDE SEQUENCE [LARGE SCALE GENOMIC DNA]</scope>
    <source>
        <strain evidence="3 4">CFH S0057</strain>
    </source>
</reference>
<evidence type="ECO:0000256" key="1">
    <source>
        <dbReference type="SAM" id="MobiDB-lite"/>
    </source>
</evidence>
<dbReference type="EMBL" id="CP074371">
    <property type="protein sequence ID" value="QVI22440.1"/>
    <property type="molecule type" value="Genomic_DNA"/>
</dbReference>
<dbReference type="Proteomes" id="UP000683310">
    <property type="component" value="Chromosome"/>
</dbReference>